<keyword evidence="12" id="KW-1185">Reference proteome</keyword>
<dbReference type="Proteomes" id="UP000440578">
    <property type="component" value="Unassembled WGS sequence"/>
</dbReference>
<keyword evidence="6 9" id="KW-0472">Membrane</keyword>
<dbReference type="GO" id="GO:0005886">
    <property type="term" value="C:plasma membrane"/>
    <property type="evidence" value="ECO:0007669"/>
    <property type="project" value="UniProtKB-SubCell"/>
</dbReference>
<evidence type="ECO:0000256" key="9">
    <source>
        <dbReference type="SAM" id="Phobius"/>
    </source>
</evidence>
<gene>
    <name evidence="11" type="primary">Ir93a_0</name>
    <name evidence="11" type="ORF">FJT64_009208</name>
</gene>
<name>A0A6A4V988_AMPAM</name>
<evidence type="ECO:0000256" key="7">
    <source>
        <dbReference type="ARBA" id="ARBA00023170"/>
    </source>
</evidence>
<keyword evidence="4 9" id="KW-0812">Transmembrane</keyword>
<keyword evidence="3" id="KW-1003">Cell membrane</keyword>
<dbReference type="EMBL" id="VIIS01001790">
    <property type="protein sequence ID" value="KAF0292837.1"/>
    <property type="molecule type" value="Genomic_DNA"/>
</dbReference>
<dbReference type="InterPro" id="IPR052192">
    <property type="entry name" value="Insect_Ionotropic_Sensory_Rcpt"/>
</dbReference>
<evidence type="ECO:0000313" key="11">
    <source>
        <dbReference type="EMBL" id="KAF0292837.1"/>
    </source>
</evidence>
<dbReference type="GO" id="GO:0050906">
    <property type="term" value="P:detection of stimulus involved in sensory perception"/>
    <property type="evidence" value="ECO:0007669"/>
    <property type="project" value="UniProtKB-ARBA"/>
</dbReference>
<feature type="transmembrane region" description="Helical" evidence="9">
    <location>
        <begin position="249"/>
        <end position="267"/>
    </location>
</feature>
<feature type="transmembrane region" description="Helical" evidence="9">
    <location>
        <begin position="64"/>
        <end position="83"/>
    </location>
</feature>
<evidence type="ECO:0000256" key="2">
    <source>
        <dbReference type="ARBA" id="ARBA00008685"/>
    </source>
</evidence>
<evidence type="ECO:0000256" key="4">
    <source>
        <dbReference type="ARBA" id="ARBA00022692"/>
    </source>
</evidence>
<feature type="domain" description="Ionotropic glutamate receptor C-terminal" evidence="10">
    <location>
        <begin position="31"/>
        <end position="257"/>
    </location>
</feature>
<dbReference type="SUPFAM" id="SSF53850">
    <property type="entry name" value="Periplasmic binding protein-like II"/>
    <property type="match status" value="1"/>
</dbReference>
<dbReference type="Gene3D" id="1.10.287.70">
    <property type="match status" value="1"/>
</dbReference>
<dbReference type="Pfam" id="PF00060">
    <property type="entry name" value="Lig_chan"/>
    <property type="match status" value="1"/>
</dbReference>
<evidence type="ECO:0000259" key="10">
    <source>
        <dbReference type="Pfam" id="PF00060"/>
    </source>
</evidence>
<comment type="subcellular location">
    <subcellularLocation>
        <location evidence="1">Cell membrane</location>
        <topology evidence="1">Multi-pass membrane protein</topology>
    </subcellularLocation>
</comment>
<evidence type="ECO:0000313" key="12">
    <source>
        <dbReference type="Proteomes" id="UP000440578"/>
    </source>
</evidence>
<organism evidence="11 12">
    <name type="scientific">Amphibalanus amphitrite</name>
    <name type="common">Striped barnacle</name>
    <name type="synonym">Balanus amphitrite</name>
    <dbReference type="NCBI Taxonomy" id="1232801"/>
    <lineage>
        <taxon>Eukaryota</taxon>
        <taxon>Metazoa</taxon>
        <taxon>Ecdysozoa</taxon>
        <taxon>Arthropoda</taxon>
        <taxon>Crustacea</taxon>
        <taxon>Multicrustacea</taxon>
        <taxon>Cirripedia</taxon>
        <taxon>Thoracica</taxon>
        <taxon>Thoracicalcarea</taxon>
        <taxon>Balanomorpha</taxon>
        <taxon>Balanoidea</taxon>
        <taxon>Balanidae</taxon>
        <taxon>Amphibalaninae</taxon>
        <taxon>Amphibalanus</taxon>
    </lineage>
</organism>
<keyword evidence="7 11" id="KW-0675">Receptor</keyword>
<accession>A0A6A4V988</accession>
<dbReference type="InterPro" id="IPR001320">
    <property type="entry name" value="Iontro_rcpt_C"/>
</dbReference>
<evidence type="ECO:0000256" key="3">
    <source>
        <dbReference type="ARBA" id="ARBA00022475"/>
    </source>
</evidence>
<protein>
    <submittedName>
        <fullName evidence="11">Ionotropic receptor 93a</fullName>
    </submittedName>
</protein>
<evidence type="ECO:0000256" key="5">
    <source>
        <dbReference type="ARBA" id="ARBA00022989"/>
    </source>
</evidence>
<comment type="similarity">
    <text evidence="2">Belongs to the glutamate-gated ion channel (TC 1.A.10.1) family.</text>
</comment>
<dbReference type="AlphaFoldDB" id="A0A6A4V988"/>
<proteinExistence type="inferred from homology"/>
<comment type="caution">
    <text evidence="11">The sequence shown here is derived from an EMBL/GenBank/DDBJ whole genome shotgun (WGS) entry which is preliminary data.</text>
</comment>
<sequence length="283" mass="31401">MFVFAFLPDVFSGSRSTHNRSAPTPQAAGRGVCRRTCREAAVLSVRTLLGQSSESTPRGDTARMVLGLWWFFCMVIGISYQTVLVSQLSKPAVAPAVNSLQDLARSALSVACSPNSAVWSYISRFADSNDASMASIAEKLVPYRFRDIHTVKMRRDTVYMNEFTQLRLAKTNRPDGERLHLATASFFSTGLAFPIRPQACYADRLSKSVLRLLQAGLVEKWIQDAVAQHRRERREKEQVQAMTLHDMQSAFFCLALGHAAALVALAAEMFGKMLCRSGTLLCR</sequence>
<dbReference type="PANTHER" id="PTHR42643">
    <property type="entry name" value="IONOTROPIC RECEPTOR 20A-RELATED"/>
    <property type="match status" value="1"/>
</dbReference>
<dbReference type="OrthoDB" id="6375714at2759"/>
<dbReference type="GO" id="GO:0015276">
    <property type="term" value="F:ligand-gated monoatomic ion channel activity"/>
    <property type="evidence" value="ECO:0007669"/>
    <property type="project" value="InterPro"/>
</dbReference>
<evidence type="ECO:0000256" key="1">
    <source>
        <dbReference type="ARBA" id="ARBA00004651"/>
    </source>
</evidence>
<evidence type="ECO:0000256" key="8">
    <source>
        <dbReference type="ARBA" id="ARBA00023180"/>
    </source>
</evidence>
<keyword evidence="8" id="KW-0325">Glycoprotein</keyword>
<evidence type="ECO:0000256" key="6">
    <source>
        <dbReference type="ARBA" id="ARBA00023136"/>
    </source>
</evidence>
<keyword evidence="5 9" id="KW-1133">Transmembrane helix</keyword>
<reference evidence="11 12" key="1">
    <citation type="submission" date="2019-07" db="EMBL/GenBank/DDBJ databases">
        <title>Draft genome assembly of a fouling barnacle, Amphibalanus amphitrite (Darwin, 1854): The first reference genome for Thecostraca.</title>
        <authorList>
            <person name="Kim W."/>
        </authorList>
    </citation>
    <scope>NUCLEOTIDE SEQUENCE [LARGE SCALE GENOMIC DNA]</scope>
    <source>
        <strain evidence="11">SNU_AA5</strain>
        <tissue evidence="11">Soma without cirri and trophi</tissue>
    </source>
</reference>
<dbReference type="PANTHER" id="PTHR42643:SF24">
    <property type="entry name" value="IONOTROPIC RECEPTOR 60A"/>
    <property type="match status" value="1"/>
</dbReference>